<name>A0AAV9H5S2_9PEZI</name>
<reference evidence="4" key="2">
    <citation type="submission" date="2023-05" db="EMBL/GenBank/DDBJ databases">
        <authorList>
            <consortium name="Lawrence Berkeley National Laboratory"/>
            <person name="Steindorff A."/>
            <person name="Hensen N."/>
            <person name="Bonometti L."/>
            <person name="Westerberg I."/>
            <person name="Brannstrom I.O."/>
            <person name="Guillou S."/>
            <person name="Cros-Aarteil S."/>
            <person name="Calhoun S."/>
            <person name="Haridas S."/>
            <person name="Kuo A."/>
            <person name="Mondo S."/>
            <person name="Pangilinan J."/>
            <person name="Riley R."/>
            <person name="Labutti K."/>
            <person name="Andreopoulos B."/>
            <person name="Lipzen A."/>
            <person name="Chen C."/>
            <person name="Yanf M."/>
            <person name="Daum C."/>
            <person name="Ng V."/>
            <person name="Clum A."/>
            <person name="Ohm R."/>
            <person name="Martin F."/>
            <person name="Silar P."/>
            <person name="Natvig D."/>
            <person name="Lalanne C."/>
            <person name="Gautier V."/>
            <person name="Ament-Velasquez S.L."/>
            <person name="Kruys A."/>
            <person name="Hutchinson M.I."/>
            <person name="Powell A.J."/>
            <person name="Barry K."/>
            <person name="Miller A.N."/>
            <person name="Grigoriev I.V."/>
            <person name="Debuchy R."/>
            <person name="Gladieux P."/>
            <person name="Thoren M.H."/>
            <person name="Johannesson H."/>
        </authorList>
    </citation>
    <scope>NUCLEOTIDE SEQUENCE</scope>
    <source>
        <strain evidence="4">PSN243</strain>
    </source>
</reference>
<sequence>MVSALTLLTLSLTTTALAGGDSPPFRNETSPSPQSQCHQLSRLTRLVETASNATLLAAKTSGDPTKAAELQAKAAAAAEELTTLQADATLMAECVKVFAEDEMRDLCREMKKLQETVADGGKLAKGNETGLRVQAAEGAQRLAELQGNETLVEFCKEREAKGECRQLGRLRGWLAGNGTVVGGGAPEGGDGEEEEGGGGEEKWEERMEKAREGMEELEEACETQGEICFGEERGG</sequence>
<reference evidence="4" key="1">
    <citation type="journal article" date="2023" name="Mol. Phylogenet. Evol.">
        <title>Genome-scale phylogeny and comparative genomics of the fungal order Sordariales.</title>
        <authorList>
            <person name="Hensen N."/>
            <person name="Bonometti L."/>
            <person name="Westerberg I."/>
            <person name="Brannstrom I.O."/>
            <person name="Guillou S."/>
            <person name="Cros-Aarteil S."/>
            <person name="Calhoun S."/>
            <person name="Haridas S."/>
            <person name="Kuo A."/>
            <person name="Mondo S."/>
            <person name="Pangilinan J."/>
            <person name="Riley R."/>
            <person name="LaButti K."/>
            <person name="Andreopoulos B."/>
            <person name="Lipzen A."/>
            <person name="Chen C."/>
            <person name="Yan M."/>
            <person name="Daum C."/>
            <person name="Ng V."/>
            <person name="Clum A."/>
            <person name="Steindorff A."/>
            <person name="Ohm R.A."/>
            <person name="Martin F."/>
            <person name="Silar P."/>
            <person name="Natvig D.O."/>
            <person name="Lalanne C."/>
            <person name="Gautier V."/>
            <person name="Ament-Velasquez S.L."/>
            <person name="Kruys A."/>
            <person name="Hutchinson M.I."/>
            <person name="Powell A.J."/>
            <person name="Barry K."/>
            <person name="Miller A.N."/>
            <person name="Grigoriev I.V."/>
            <person name="Debuchy R."/>
            <person name="Gladieux P."/>
            <person name="Hiltunen Thoren M."/>
            <person name="Johannesson H."/>
        </authorList>
    </citation>
    <scope>NUCLEOTIDE SEQUENCE</scope>
    <source>
        <strain evidence="4">PSN243</strain>
    </source>
</reference>
<comment type="caution">
    <text evidence="4">The sequence shown here is derived from an EMBL/GenBank/DDBJ whole genome shotgun (WGS) entry which is preliminary data.</text>
</comment>
<evidence type="ECO:0000256" key="1">
    <source>
        <dbReference type="SAM" id="Coils"/>
    </source>
</evidence>
<feature type="region of interest" description="Disordered" evidence="2">
    <location>
        <begin position="178"/>
        <end position="222"/>
    </location>
</feature>
<evidence type="ECO:0000256" key="2">
    <source>
        <dbReference type="SAM" id="MobiDB-lite"/>
    </source>
</evidence>
<feature type="compositionally biased region" description="Basic and acidic residues" evidence="2">
    <location>
        <begin position="199"/>
        <end position="214"/>
    </location>
</feature>
<keyword evidence="1" id="KW-0175">Coiled coil</keyword>
<organism evidence="4 5">
    <name type="scientific">Podospora aff. communis PSN243</name>
    <dbReference type="NCBI Taxonomy" id="3040156"/>
    <lineage>
        <taxon>Eukaryota</taxon>
        <taxon>Fungi</taxon>
        <taxon>Dikarya</taxon>
        <taxon>Ascomycota</taxon>
        <taxon>Pezizomycotina</taxon>
        <taxon>Sordariomycetes</taxon>
        <taxon>Sordariomycetidae</taxon>
        <taxon>Sordariales</taxon>
        <taxon>Podosporaceae</taxon>
        <taxon>Podospora</taxon>
    </lineage>
</organism>
<feature type="coiled-coil region" evidence="1">
    <location>
        <begin position="67"/>
        <end position="116"/>
    </location>
</feature>
<feature type="compositionally biased region" description="Acidic residues" evidence="2">
    <location>
        <begin position="189"/>
        <end position="198"/>
    </location>
</feature>
<accession>A0AAV9H5S2</accession>
<evidence type="ECO:0000256" key="3">
    <source>
        <dbReference type="SAM" id="SignalP"/>
    </source>
</evidence>
<evidence type="ECO:0000313" key="4">
    <source>
        <dbReference type="EMBL" id="KAK4455624.1"/>
    </source>
</evidence>
<feature type="signal peptide" evidence="3">
    <location>
        <begin position="1"/>
        <end position="20"/>
    </location>
</feature>
<keyword evidence="3" id="KW-0732">Signal</keyword>
<keyword evidence="5" id="KW-1185">Reference proteome</keyword>
<dbReference type="EMBL" id="MU865914">
    <property type="protein sequence ID" value="KAK4455624.1"/>
    <property type="molecule type" value="Genomic_DNA"/>
</dbReference>
<proteinExistence type="predicted"/>
<protein>
    <submittedName>
        <fullName evidence="4">Uncharacterized protein</fullName>
    </submittedName>
</protein>
<gene>
    <name evidence="4" type="ORF">QBC34DRAFT_71335</name>
</gene>
<dbReference type="AlphaFoldDB" id="A0AAV9H5S2"/>
<dbReference type="Proteomes" id="UP001321760">
    <property type="component" value="Unassembled WGS sequence"/>
</dbReference>
<feature type="compositionally biased region" description="Gly residues" evidence="2">
    <location>
        <begin position="179"/>
        <end position="188"/>
    </location>
</feature>
<feature type="chain" id="PRO_5043519017" evidence="3">
    <location>
        <begin position="21"/>
        <end position="235"/>
    </location>
</feature>
<evidence type="ECO:0000313" key="5">
    <source>
        <dbReference type="Proteomes" id="UP001321760"/>
    </source>
</evidence>